<evidence type="ECO:0000256" key="1">
    <source>
        <dbReference type="PROSITE-ProRule" id="PRU00042"/>
    </source>
</evidence>
<dbReference type="VEuPathDB" id="VectorBase:RSAN_031200"/>
<evidence type="ECO:0000313" key="4">
    <source>
        <dbReference type="EMBL" id="KAH7973239.1"/>
    </source>
</evidence>
<feature type="compositionally biased region" description="Basic and acidic residues" evidence="2">
    <location>
        <begin position="48"/>
        <end position="62"/>
    </location>
</feature>
<feature type="compositionally biased region" description="Low complexity" evidence="2">
    <location>
        <begin position="354"/>
        <end position="370"/>
    </location>
</feature>
<feature type="region of interest" description="Disordered" evidence="2">
    <location>
        <begin position="1"/>
        <end position="86"/>
    </location>
</feature>
<dbReference type="EMBL" id="JABSTV010001247">
    <property type="protein sequence ID" value="KAH7973239.1"/>
    <property type="molecule type" value="Genomic_DNA"/>
</dbReference>
<protein>
    <recommendedName>
        <fullName evidence="3">C2H2-type domain-containing protein</fullName>
    </recommendedName>
</protein>
<dbReference type="Proteomes" id="UP000821837">
    <property type="component" value="Chromosome 11"/>
</dbReference>
<dbReference type="AlphaFoldDB" id="A0A9D4QDI1"/>
<comment type="caution">
    <text evidence="4">The sequence shown here is derived from an EMBL/GenBank/DDBJ whole genome shotgun (WGS) entry which is preliminary data.</text>
</comment>
<evidence type="ECO:0000313" key="5">
    <source>
        <dbReference type="Proteomes" id="UP000821837"/>
    </source>
</evidence>
<dbReference type="GO" id="GO:0008270">
    <property type="term" value="F:zinc ion binding"/>
    <property type="evidence" value="ECO:0007669"/>
    <property type="project" value="UniProtKB-KW"/>
</dbReference>
<keyword evidence="5" id="KW-1185">Reference proteome</keyword>
<proteinExistence type="predicted"/>
<dbReference type="VEuPathDB" id="VectorBase:RSAN_054888"/>
<evidence type="ECO:0000259" key="3">
    <source>
        <dbReference type="PROSITE" id="PS50157"/>
    </source>
</evidence>
<feature type="region of interest" description="Disordered" evidence="2">
    <location>
        <begin position="339"/>
        <end position="463"/>
    </location>
</feature>
<feature type="compositionally biased region" description="Low complexity" evidence="2">
    <location>
        <begin position="401"/>
        <end position="419"/>
    </location>
</feature>
<keyword evidence="1" id="KW-0863">Zinc-finger</keyword>
<organism evidence="4 5">
    <name type="scientific">Rhipicephalus sanguineus</name>
    <name type="common">Brown dog tick</name>
    <name type="synonym">Ixodes sanguineus</name>
    <dbReference type="NCBI Taxonomy" id="34632"/>
    <lineage>
        <taxon>Eukaryota</taxon>
        <taxon>Metazoa</taxon>
        <taxon>Ecdysozoa</taxon>
        <taxon>Arthropoda</taxon>
        <taxon>Chelicerata</taxon>
        <taxon>Arachnida</taxon>
        <taxon>Acari</taxon>
        <taxon>Parasitiformes</taxon>
        <taxon>Ixodida</taxon>
        <taxon>Ixodoidea</taxon>
        <taxon>Ixodidae</taxon>
        <taxon>Rhipicephalinae</taxon>
        <taxon>Rhipicephalus</taxon>
        <taxon>Rhipicephalus</taxon>
    </lineage>
</organism>
<accession>A0A9D4QDI1</accession>
<keyword evidence="1" id="KW-0479">Metal-binding</keyword>
<evidence type="ECO:0000256" key="2">
    <source>
        <dbReference type="SAM" id="MobiDB-lite"/>
    </source>
</evidence>
<keyword evidence="1" id="KW-0862">Zinc</keyword>
<feature type="compositionally biased region" description="Low complexity" evidence="2">
    <location>
        <begin position="170"/>
        <end position="182"/>
    </location>
</feature>
<feature type="compositionally biased region" description="Acidic residues" evidence="2">
    <location>
        <begin position="517"/>
        <end position="526"/>
    </location>
</feature>
<sequence>MEYADAVGTSSSRCLTSTFRGRWAASVPRQKPCWMTSEEPGEPGGNPDLERSSGPTRREERTGGPGLDPLPAQHIGPTPGRRRPPGEELVSVNRLFLPASPGPVADACGRPPRALVLVTTTAAWTCLDPRLLGPPRTWTCYPGEDAWPSDKDAWSPTGPGPAGTLSERAPTTTAPWTSSPPSGSTTCGLPGSPCAPTPPAGVFLLLFCLGRDFDTGFLFASHPGILRIFLPVPAVLRCIRRGCNTSYGGASWTSRVQSLRRHLEREHGERVQERLYLCSVCSESLPARPSCHPCLASTSTPADTAAPRHRCVRCPQAFPSARGLINHERWHDVQDATAAASGRLPSSAPPPRPSDQSPSPSGGTTTSDSSPARHHVSEDMFTPPPLGDTSPARATTPLPDPSRSTSPSGSGLGLPGTRRATSPPPSDGTASPDTQSSVFMDAADDTSEASTADPDHDSAIPPDHTALLANQARLLRRLLREPPSEDSWDECEATWTQAVSMATEAVSSSGSTSPLDPDLDAEDDGDPTPPVDEPAMDSPPDNTSLLGAQSRLLRELIRAPPTDATWAQCEAAWTGGGDSDRFRAIPVGPLGLGGPSHTRLRVCNCMRAIQWGHARWCIFRCHDNLLRGCLAWSSLDCAGHA</sequence>
<name>A0A9D4QDI1_RHISA</name>
<feature type="region of interest" description="Disordered" evidence="2">
    <location>
        <begin position="502"/>
        <end position="545"/>
    </location>
</feature>
<reference evidence="4" key="1">
    <citation type="journal article" date="2020" name="Cell">
        <title>Large-Scale Comparative Analyses of Tick Genomes Elucidate Their Genetic Diversity and Vector Capacities.</title>
        <authorList>
            <consortium name="Tick Genome and Microbiome Consortium (TIGMIC)"/>
            <person name="Jia N."/>
            <person name="Wang J."/>
            <person name="Shi W."/>
            <person name="Du L."/>
            <person name="Sun Y."/>
            <person name="Zhan W."/>
            <person name="Jiang J.F."/>
            <person name="Wang Q."/>
            <person name="Zhang B."/>
            <person name="Ji P."/>
            <person name="Bell-Sakyi L."/>
            <person name="Cui X.M."/>
            <person name="Yuan T.T."/>
            <person name="Jiang B.G."/>
            <person name="Yang W.F."/>
            <person name="Lam T.T."/>
            <person name="Chang Q.C."/>
            <person name="Ding S.J."/>
            <person name="Wang X.J."/>
            <person name="Zhu J.G."/>
            <person name="Ruan X.D."/>
            <person name="Zhao L."/>
            <person name="Wei J.T."/>
            <person name="Ye R.Z."/>
            <person name="Que T.C."/>
            <person name="Du C.H."/>
            <person name="Zhou Y.H."/>
            <person name="Cheng J.X."/>
            <person name="Dai P.F."/>
            <person name="Guo W.B."/>
            <person name="Han X.H."/>
            <person name="Huang E.J."/>
            <person name="Li L.F."/>
            <person name="Wei W."/>
            <person name="Gao Y.C."/>
            <person name="Liu J.Z."/>
            <person name="Shao H.Z."/>
            <person name="Wang X."/>
            <person name="Wang C.C."/>
            <person name="Yang T.C."/>
            <person name="Huo Q.B."/>
            <person name="Li W."/>
            <person name="Chen H.Y."/>
            <person name="Chen S.E."/>
            <person name="Zhou L.G."/>
            <person name="Ni X.B."/>
            <person name="Tian J.H."/>
            <person name="Sheng Y."/>
            <person name="Liu T."/>
            <person name="Pan Y.S."/>
            <person name="Xia L.Y."/>
            <person name="Li J."/>
            <person name="Zhao F."/>
            <person name="Cao W.C."/>
        </authorList>
    </citation>
    <scope>NUCLEOTIDE SEQUENCE</scope>
    <source>
        <strain evidence="4">Rsan-2018</strain>
    </source>
</reference>
<reference evidence="4" key="2">
    <citation type="submission" date="2021-09" db="EMBL/GenBank/DDBJ databases">
        <authorList>
            <person name="Jia N."/>
            <person name="Wang J."/>
            <person name="Shi W."/>
            <person name="Du L."/>
            <person name="Sun Y."/>
            <person name="Zhan W."/>
            <person name="Jiang J."/>
            <person name="Wang Q."/>
            <person name="Zhang B."/>
            <person name="Ji P."/>
            <person name="Sakyi L.B."/>
            <person name="Cui X."/>
            <person name="Yuan T."/>
            <person name="Jiang B."/>
            <person name="Yang W."/>
            <person name="Lam T.T.-Y."/>
            <person name="Chang Q."/>
            <person name="Ding S."/>
            <person name="Wang X."/>
            <person name="Zhu J."/>
            <person name="Ruan X."/>
            <person name="Zhao L."/>
            <person name="Wei J."/>
            <person name="Que T."/>
            <person name="Du C."/>
            <person name="Cheng J."/>
            <person name="Dai P."/>
            <person name="Han X."/>
            <person name="Huang E."/>
            <person name="Gao Y."/>
            <person name="Liu J."/>
            <person name="Shao H."/>
            <person name="Ye R."/>
            <person name="Li L."/>
            <person name="Wei W."/>
            <person name="Wang X."/>
            <person name="Wang C."/>
            <person name="Huo Q."/>
            <person name="Li W."/>
            <person name="Guo W."/>
            <person name="Chen H."/>
            <person name="Chen S."/>
            <person name="Zhou L."/>
            <person name="Zhou L."/>
            <person name="Ni X."/>
            <person name="Tian J."/>
            <person name="Zhou Y."/>
            <person name="Sheng Y."/>
            <person name="Liu T."/>
            <person name="Pan Y."/>
            <person name="Xia L."/>
            <person name="Li J."/>
            <person name="Zhao F."/>
            <person name="Cao W."/>
        </authorList>
    </citation>
    <scope>NUCLEOTIDE SEQUENCE</scope>
    <source>
        <strain evidence="4">Rsan-2018</strain>
        <tissue evidence="4">Larvae</tissue>
    </source>
</reference>
<dbReference type="InterPro" id="IPR013087">
    <property type="entry name" value="Znf_C2H2_type"/>
</dbReference>
<gene>
    <name evidence="4" type="ORF">HPB52_023197</name>
</gene>
<feature type="compositionally biased region" description="Polar residues" evidence="2">
    <location>
        <begin position="8"/>
        <end position="19"/>
    </location>
</feature>
<dbReference type="PROSITE" id="PS00028">
    <property type="entry name" value="ZINC_FINGER_C2H2_1"/>
    <property type="match status" value="1"/>
</dbReference>
<feature type="compositionally biased region" description="Polar residues" evidence="2">
    <location>
        <begin position="428"/>
        <end position="438"/>
    </location>
</feature>
<feature type="compositionally biased region" description="Polar residues" evidence="2">
    <location>
        <begin position="502"/>
        <end position="513"/>
    </location>
</feature>
<feature type="domain" description="C2H2-type" evidence="3">
    <location>
        <begin position="309"/>
        <end position="336"/>
    </location>
</feature>
<dbReference type="PROSITE" id="PS50157">
    <property type="entry name" value="ZINC_FINGER_C2H2_2"/>
    <property type="match status" value="1"/>
</dbReference>
<feature type="region of interest" description="Disordered" evidence="2">
    <location>
        <begin position="149"/>
        <end position="182"/>
    </location>
</feature>